<keyword evidence="12" id="KW-0584">Phenylalanine biosynthesis</keyword>
<dbReference type="PROSITE" id="PS00857">
    <property type="entry name" value="PREPHENATE_DEHYDR_1"/>
    <property type="match status" value="1"/>
</dbReference>
<dbReference type="InterPro" id="IPR002912">
    <property type="entry name" value="ACT_dom"/>
</dbReference>
<dbReference type="InterPro" id="IPR036979">
    <property type="entry name" value="CM_dom_sf"/>
</dbReference>
<dbReference type="GO" id="GO:0046417">
    <property type="term" value="P:chorismate metabolic process"/>
    <property type="evidence" value="ECO:0007669"/>
    <property type="project" value="InterPro"/>
</dbReference>
<feature type="domain" description="ACT" evidence="22">
    <location>
        <begin position="294"/>
        <end position="371"/>
    </location>
</feature>
<dbReference type="InterPro" id="IPR010957">
    <property type="entry name" value="G/b/e-P-prot_chorismate_mutase"/>
</dbReference>
<keyword evidence="24" id="KW-1185">Reference proteome</keyword>
<evidence type="ECO:0000256" key="8">
    <source>
        <dbReference type="ARBA" id="ARBA00014401"/>
    </source>
</evidence>
<evidence type="ECO:0000256" key="3">
    <source>
        <dbReference type="ARBA" id="ARBA00004496"/>
    </source>
</evidence>
<keyword evidence="13" id="KW-0413">Isomerase</keyword>
<proteinExistence type="predicted"/>
<dbReference type="NCBIfam" id="TIGR01807">
    <property type="entry name" value="CM_P2"/>
    <property type="match status" value="1"/>
</dbReference>
<evidence type="ECO:0000256" key="11">
    <source>
        <dbReference type="ARBA" id="ARBA00023141"/>
    </source>
</evidence>
<keyword evidence="9" id="KW-0963">Cytoplasm</keyword>
<dbReference type="PIRSF" id="PIRSF001500">
    <property type="entry name" value="Chor_mut_pdt_Ppr"/>
    <property type="match status" value="1"/>
</dbReference>
<evidence type="ECO:0000256" key="9">
    <source>
        <dbReference type="ARBA" id="ARBA00022490"/>
    </source>
</evidence>
<keyword evidence="10" id="KW-0028">Amino-acid biosynthesis</keyword>
<comment type="subcellular location">
    <subcellularLocation>
        <location evidence="3">Cytoplasm</location>
    </subcellularLocation>
</comment>
<dbReference type="CDD" id="cd13630">
    <property type="entry name" value="PBP2_PDT_1"/>
    <property type="match status" value="1"/>
</dbReference>
<evidence type="ECO:0000256" key="2">
    <source>
        <dbReference type="ARBA" id="ARBA00002364"/>
    </source>
</evidence>
<comment type="pathway">
    <text evidence="5">Metabolic intermediate biosynthesis; prephenate biosynthesis; prephenate from chorismate: step 1/1.</text>
</comment>
<evidence type="ECO:0000259" key="21">
    <source>
        <dbReference type="PROSITE" id="PS51171"/>
    </source>
</evidence>
<evidence type="ECO:0000256" key="10">
    <source>
        <dbReference type="ARBA" id="ARBA00022605"/>
    </source>
</evidence>
<reference evidence="23 24" key="1">
    <citation type="submission" date="2018-05" db="EMBL/GenBank/DDBJ databases">
        <title>Leucothrix arctica sp. nov., isolated from Arctic seawater.</title>
        <authorList>
            <person name="Choi A."/>
            <person name="Baek K."/>
        </authorList>
    </citation>
    <scope>NUCLEOTIDE SEQUENCE [LARGE SCALE GENOMIC DNA]</scope>
    <source>
        <strain evidence="23 24">IMCC9719</strain>
    </source>
</reference>
<gene>
    <name evidence="23" type="ORF">DKT75_02200</name>
</gene>
<dbReference type="UniPathway" id="UPA00121">
    <property type="reaction ID" value="UER00345"/>
</dbReference>
<feature type="domain" description="Prephenate dehydratase" evidence="21">
    <location>
        <begin position="107"/>
        <end position="282"/>
    </location>
</feature>
<comment type="catalytic activity">
    <reaction evidence="1">
        <text>chorismate = prephenate</text>
        <dbReference type="Rhea" id="RHEA:13897"/>
        <dbReference type="ChEBI" id="CHEBI:29748"/>
        <dbReference type="ChEBI" id="CHEBI:29934"/>
        <dbReference type="EC" id="5.4.99.5"/>
    </reaction>
</comment>
<dbReference type="EC" id="4.2.1.51" evidence="7"/>
<evidence type="ECO:0000256" key="12">
    <source>
        <dbReference type="ARBA" id="ARBA00023222"/>
    </source>
</evidence>
<feature type="domain" description="Chorismate mutase" evidence="20">
    <location>
        <begin position="14"/>
        <end position="107"/>
    </location>
</feature>
<evidence type="ECO:0000313" key="23">
    <source>
        <dbReference type="EMBL" id="PWQ98991.1"/>
    </source>
</evidence>
<dbReference type="PROSITE" id="PS51168">
    <property type="entry name" value="CHORISMATE_MUT_2"/>
    <property type="match status" value="1"/>
</dbReference>
<dbReference type="Gene3D" id="3.40.190.10">
    <property type="entry name" value="Periplasmic binding protein-like II"/>
    <property type="match status" value="2"/>
</dbReference>
<dbReference type="InterPro" id="IPR001086">
    <property type="entry name" value="Preph_deHydtase"/>
</dbReference>
<dbReference type="OrthoDB" id="9802281at2"/>
<dbReference type="InterPro" id="IPR002701">
    <property type="entry name" value="CM_II_prokaryot"/>
</dbReference>
<dbReference type="Pfam" id="PF00800">
    <property type="entry name" value="PDT"/>
    <property type="match status" value="1"/>
</dbReference>
<dbReference type="CDD" id="cd04905">
    <property type="entry name" value="ACT_CM-PDT"/>
    <property type="match status" value="1"/>
</dbReference>
<name>A0A317CLC1_9GAMM</name>
<evidence type="ECO:0000259" key="20">
    <source>
        <dbReference type="PROSITE" id="PS51168"/>
    </source>
</evidence>
<feature type="site" description="Essential for prephenate dehydratase activity" evidence="19">
    <location>
        <position position="275"/>
    </location>
</feature>
<evidence type="ECO:0000256" key="19">
    <source>
        <dbReference type="PIRSR" id="PIRSR001500-2"/>
    </source>
</evidence>
<dbReference type="GO" id="GO:0004106">
    <property type="term" value="F:chorismate mutase activity"/>
    <property type="evidence" value="ECO:0007669"/>
    <property type="project" value="UniProtKB-EC"/>
</dbReference>
<keyword evidence="14" id="KW-0456">Lyase</keyword>
<evidence type="ECO:0000256" key="5">
    <source>
        <dbReference type="ARBA" id="ARBA00004817"/>
    </source>
</evidence>
<dbReference type="EC" id="5.4.99.5" evidence="6"/>
<evidence type="ECO:0000256" key="6">
    <source>
        <dbReference type="ARBA" id="ARBA00012404"/>
    </source>
</evidence>
<dbReference type="PROSITE" id="PS51671">
    <property type="entry name" value="ACT"/>
    <property type="match status" value="1"/>
</dbReference>
<dbReference type="InterPro" id="IPR008242">
    <property type="entry name" value="Chor_mutase/pphenate_deHydtase"/>
</dbReference>
<dbReference type="Gene3D" id="1.20.59.10">
    <property type="entry name" value="Chorismate mutase"/>
    <property type="match status" value="1"/>
</dbReference>
<evidence type="ECO:0000256" key="4">
    <source>
        <dbReference type="ARBA" id="ARBA00004741"/>
    </source>
</evidence>
<evidence type="ECO:0000256" key="18">
    <source>
        <dbReference type="ARBA" id="ARBA00047848"/>
    </source>
</evidence>
<dbReference type="NCBIfam" id="NF008865">
    <property type="entry name" value="PRK11898.1"/>
    <property type="match status" value="1"/>
</dbReference>
<dbReference type="AlphaFoldDB" id="A0A317CLC1"/>
<dbReference type="EMBL" id="QGKL01000009">
    <property type="protein sequence ID" value="PWQ98991.1"/>
    <property type="molecule type" value="Genomic_DNA"/>
</dbReference>
<dbReference type="Pfam" id="PF01842">
    <property type="entry name" value="ACT"/>
    <property type="match status" value="1"/>
</dbReference>
<evidence type="ECO:0000313" key="24">
    <source>
        <dbReference type="Proteomes" id="UP000245506"/>
    </source>
</evidence>
<dbReference type="UniPathway" id="UPA00120">
    <property type="reaction ID" value="UER00203"/>
</dbReference>
<evidence type="ECO:0000256" key="1">
    <source>
        <dbReference type="ARBA" id="ARBA00000824"/>
    </source>
</evidence>
<evidence type="ECO:0000259" key="22">
    <source>
        <dbReference type="PROSITE" id="PS51671"/>
    </source>
</evidence>
<sequence length="375" mass="41151">MSDQGDTPSANAGKTVIEKLGGIRDRIDAIDNKILSLLSDRAACAEEVGEIKRGAGEENIKFYRPEREAQILRRLKGLNKGPLADERITAIFREVISSCLALEQQINVAYLGPKGTFTETAVHKHFGQGVGSSPFNQITDVFREVEAGTADYGVVPIENSTGGIVSHTLDRFVSSSLKICGEIHLMIHQNLMCKNQDMSGVTRIYSHEQSLMQCRDWLARHYPDVVKVPVASNAEAARLASEDPHSAAIGGENAAKQYALNIVSPHIQDSANNMTRFLVIGKEEIPASGNDRTSLLISTKNRAGALYKLLEPLERHHLDMTNIESRPAPDTHWGYFFFMDIDGHVSDADMQLALAELEGEAELVRVLGSYAKAIL</sequence>
<dbReference type="SUPFAM" id="SSF53850">
    <property type="entry name" value="Periplasmic binding protein-like II"/>
    <property type="match status" value="1"/>
</dbReference>
<dbReference type="GO" id="GO:0009094">
    <property type="term" value="P:L-phenylalanine biosynthetic process"/>
    <property type="evidence" value="ECO:0007669"/>
    <property type="project" value="UniProtKB-UniPathway"/>
</dbReference>
<evidence type="ECO:0000256" key="17">
    <source>
        <dbReference type="ARBA" id="ARBA00031520"/>
    </source>
</evidence>
<keyword evidence="11" id="KW-0057">Aromatic amino acid biosynthesis</keyword>
<dbReference type="GO" id="GO:0004664">
    <property type="term" value="F:prephenate dehydratase activity"/>
    <property type="evidence" value="ECO:0007669"/>
    <property type="project" value="UniProtKB-EC"/>
</dbReference>
<dbReference type="PANTHER" id="PTHR21022">
    <property type="entry name" value="PREPHENATE DEHYDRATASE P PROTEIN"/>
    <property type="match status" value="1"/>
</dbReference>
<comment type="catalytic activity">
    <reaction evidence="18">
        <text>prephenate + H(+) = 3-phenylpyruvate + CO2 + H2O</text>
        <dbReference type="Rhea" id="RHEA:21648"/>
        <dbReference type="ChEBI" id="CHEBI:15377"/>
        <dbReference type="ChEBI" id="CHEBI:15378"/>
        <dbReference type="ChEBI" id="CHEBI:16526"/>
        <dbReference type="ChEBI" id="CHEBI:18005"/>
        <dbReference type="ChEBI" id="CHEBI:29934"/>
        <dbReference type="EC" id="4.2.1.51"/>
    </reaction>
</comment>
<dbReference type="PANTHER" id="PTHR21022:SF19">
    <property type="entry name" value="PREPHENATE DEHYDRATASE-RELATED"/>
    <property type="match status" value="1"/>
</dbReference>
<dbReference type="Proteomes" id="UP000245506">
    <property type="component" value="Unassembled WGS sequence"/>
</dbReference>
<dbReference type="RefSeq" id="WP_109821797.1">
    <property type="nucleotide sequence ID" value="NZ_QGKL01000009.1"/>
</dbReference>
<evidence type="ECO:0000256" key="14">
    <source>
        <dbReference type="ARBA" id="ARBA00023239"/>
    </source>
</evidence>
<comment type="caution">
    <text evidence="23">The sequence shown here is derived from an EMBL/GenBank/DDBJ whole genome shotgun (WGS) entry which is preliminary data.</text>
</comment>
<dbReference type="SUPFAM" id="SSF48600">
    <property type="entry name" value="Chorismate mutase II"/>
    <property type="match status" value="1"/>
</dbReference>
<comment type="function">
    <text evidence="2">Catalyzes the Claisen rearrangement of chorismate to prephenate and the decarboxylation/dehydration of prephenate to phenylpyruvate.</text>
</comment>
<dbReference type="Pfam" id="PF01817">
    <property type="entry name" value="CM_2"/>
    <property type="match status" value="1"/>
</dbReference>
<evidence type="ECO:0000256" key="13">
    <source>
        <dbReference type="ARBA" id="ARBA00023235"/>
    </source>
</evidence>
<dbReference type="SUPFAM" id="SSF55021">
    <property type="entry name" value="ACT-like"/>
    <property type="match status" value="1"/>
</dbReference>
<evidence type="ECO:0000256" key="16">
    <source>
        <dbReference type="ARBA" id="ARBA00031175"/>
    </source>
</evidence>
<dbReference type="SMART" id="SM00830">
    <property type="entry name" value="CM_2"/>
    <property type="match status" value="1"/>
</dbReference>
<protein>
    <recommendedName>
        <fullName evidence="8">Bifunctional chorismate mutase/prephenate dehydratase</fullName>
        <ecNumber evidence="7">4.2.1.51</ecNumber>
        <ecNumber evidence="6">5.4.99.5</ecNumber>
    </recommendedName>
    <alternativeName>
        <fullName evidence="17">Chorismate mutase-prephenate dehydratase</fullName>
    </alternativeName>
    <alternativeName>
        <fullName evidence="16">p-protein</fullName>
    </alternativeName>
</protein>
<keyword evidence="15" id="KW-0511">Multifunctional enzyme</keyword>
<evidence type="ECO:0000256" key="15">
    <source>
        <dbReference type="ARBA" id="ARBA00023268"/>
    </source>
</evidence>
<organism evidence="23 24">
    <name type="scientific">Leucothrix arctica</name>
    <dbReference type="NCBI Taxonomy" id="1481894"/>
    <lineage>
        <taxon>Bacteria</taxon>
        <taxon>Pseudomonadati</taxon>
        <taxon>Pseudomonadota</taxon>
        <taxon>Gammaproteobacteria</taxon>
        <taxon>Thiotrichales</taxon>
        <taxon>Thiotrichaceae</taxon>
        <taxon>Leucothrix</taxon>
    </lineage>
</organism>
<dbReference type="FunFam" id="3.40.190.10:FF:000029">
    <property type="entry name" value="Chorismate mutase/Prephenate dehydratase"/>
    <property type="match status" value="1"/>
</dbReference>
<dbReference type="InterPro" id="IPR018528">
    <property type="entry name" value="Preph_deHydtase_CS"/>
</dbReference>
<evidence type="ECO:0000256" key="7">
    <source>
        <dbReference type="ARBA" id="ARBA00013147"/>
    </source>
</evidence>
<dbReference type="Gene3D" id="3.30.70.260">
    <property type="match status" value="1"/>
</dbReference>
<dbReference type="InterPro" id="IPR036263">
    <property type="entry name" value="Chorismate_II_sf"/>
</dbReference>
<dbReference type="PROSITE" id="PS51171">
    <property type="entry name" value="PREPHENATE_DEHYDR_3"/>
    <property type="match status" value="1"/>
</dbReference>
<dbReference type="InterPro" id="IPR045865">
    <property type="entry name" value="ACT-like_dom_sf"/>
</dbReference>
<comment type="pathway">
    <text evidence="4">Amino-acid biosynthesis; L-phenylalanine biosynthesis; phenylpyruvate from prephenate: step 1/1.</text>
</comment>
<dbReference type="GO" id="GO:0005737">
    <property type="term" value="C:cytoplasm"/>
    <property type="evidence" value="ECO:0007669"/>
    <property type="project" value="UniProtKB-SubCell"/>
</dbReference>
<accession>A0A317CLC1</accession>